<gene>
    <name evidence="1" type="ORF">ABW01_12930</name>
</gene>
<name>A0A0J1HX21_BACAN</name>
<dbReference type="EMBL" id="LDPG01000007">
    <property type="protein sequence ID" value="KLV18281.1"/>
    <property type="molecule type" value="Genomic_DNA"/>
</dbReference>
<organism evidence="1 2">
    <name type="scientific">Bacillus anthracis</name>
    <name type="common">anthrax bacterium</name>
    <dbReference type="NCBI Taxonomy" id="1392"/>
    <lineage>
        <taxon>Bacteria</taxon>
        <taxon>Bacillati</taxon>
        <taxon>Bacillota</taxon>
        <taxon>Bacilli</taxon>
        <taxon>Bacillales</taxon>
        <taxon>Bacillaceae</taxon>
        <taxon>Bacillus</taxon>
        <taxon>Bacillus cereus group</taxon>
    </lineage>
</organism>
<protein>
    <submittedName>
        <fullName evidence="1">Uncharacterized protein</fullName>
    </submittedName>
</protein>
<evidence type="ECO:0000313" key="2">
    <source>
        <dbReference type="Proteomes" id="UP000035904"/>
    </source>
</evidence>
<sequence>MYQVNQNGSATLSSNKENKNKHYRMIYNLELNDISLTINLNSILYLKTMHNEFYIDKYIIPELKKCFWRTALKYGTAVRFLENKLDCGYLVLKNTRYKVTAFKSEDYIKNDVLISGTIYNLKIAEETSTSTITSYIEDEKQTWNKLLLVDSYKKWCSLNNIEILEAKQLDDILKDIIFSYLEKDIYSFISLVFPSDEEKANSFYNYLGKVQKKILQLVGENNSPLTQLKFALYTTRFKSKLVFNSKLQSYEKVCIVSEDTIKQIKHFIHKKIPTVGLLIDYVEQFKGEYGEILIHESTEEHELVEDLFFYWFFKINKRNINRRNQA</sequence>
<dbReference type="AlphaFoldDB" id="A0A0J1HX21"/>
<reference evidence="1 2" key="1">
    <citation type="submission" date="2015-05" db="EMBL/GenBank/DDBJ databases">
        <title>Whole genome sequence and identification of bacterial endophytes from Costus igneus.</title>
        <authorList>
            <person name="Lee Y.P."/>
            <person name="Gan H.M."/>
            <person name="Eng W."/>
            <person name="Wheatley M.S."/>
            <person name="Caraballo A."/>
            <person name="Polter S."/>
            <person name="Savka M.A."/>
            <person name="Hudson A.O."/>
        </authorList>
    </citation>
    <scope>NUCLEOTIDE SEQUENCE [LARGE SCALE GENOMIC DNA]</scope>
    <source>
        <strain evidence="1 2">RIT375</strain>
    </source>
</reference>
<evidence type="ECO:0000313" key="1">
    <source>
        <dbReference type="EMBL" id="KLV18281.1"/>
    </source>
</evidence>
<dbReference type="Proteomes" id="UP000035904">
    <property type="component" value="Unassembled WGS sequence"/>
</dbReference>
<comment type="caution">
    <text evidence="1">The sequence shown here is derived from an EMBL/GenBank/DDBJ whole genome shotgun (WGS) entry which is preliminary data.</text>
</comment>
<accession>A0A0J1HX21</accession>
<dbReference type="RefSeq" id="WP_047956622.1">
    <property type="nucleotide sequence ID" value="NZ_LDPG01000007.1"/>
</dbReference>
<proteinExistence type="predicted"/>
<dbReference type="PATRIC" id="fig|1392.242.peg.5606"/>